<evidence type="ECO:0000313" key="3">
    <source>
        <dbReference type="EMBL" id="QEG33921.1"/>
    </source>
</evidence>
<keyword evidence="4" id="KW-1185">Reference proteome</keyword>
<dbReference type="RefSeq" id="WP_148072630.1">
    <property type="nucleotide sequence ID" value="NZ_CP042913.1"/>
</dbReference>
<feature type="domain" description="Ice-binding protein C-terminal" evidence="2">
    <location>
        <begin position="378"/>
        <end position="402"/>
    </location>
</feature>
<feature type="chain" id="PRO_5023142773" description="Ice-binding protein C-terminal domain-containing protein" evidence="1">
    <location>
        <begin position="26"/>
        <end position="407"/>
    </location>
</feature>
<proteinExistence type="predicted"/>
<dbReference type="OrthoDB" id="9819548at2"/>
<keyword evidence="1" id="KW-0732">Signal</keyword>
<evidence type="ECO:0000313" key="4">
    <source>
        <dbReference type="Proteomes" id="UP000323917"/>
    </source>
</evidence>
<protein>
    <recommendedName>
        <fullName evidence="2">Ice-binding protein C-terminal domain-containing protein</fullName>
    </recommendedName>
</protein>
<evidence type="ECO:0000259" key="2">
    <source>
        <dbReference type="Pfam" id="PF07589"/>
    </source>
</evidence>
<organism evidence="3 4">
    <name type="scientific">Bythopirellula goksoeyrii</name>
    <dbReference type="NCBI Taxonomy" id="1400387"/>
    <lineage>
        <taxon>Bacteria</taxon>
        <taxon>Pseudomonadati</taxon>
        <taxon>Planctomycetota</taxon>
        <taxon>Planctomycetia</taxon>
        <taxon>Pirellulales</taxon>
        <taxon>Lacipirellulaceae</taxon>
        <taxon>Bythopirellula</taxon>
    </lineage>
</organism>
<dbReference type="Gene3D" id="2.60.120.260">
    <property type="entry name" value="Galactose-binding domain-like"/>
    <property type="match status" value="1"/>
</dbReference>
<gene>
    <name evidence="3" type="ORF">Pr1d_11920</name>
</gene>
<evidence type="ECO:0000256" key="1">
    <source>
        <dbReference type="SAM" id="SignalP"/>
    </source>
</evidence>
<sequence length="407" mass="42272" precursor="true">MKMRQLAFAVAMICGAAMVTGDAFAIDIPVNNALFDSPTLPATSAPTDGRGSWGLAAWSGGDVGTYSPAPPFPSQDGNNVGFLSVSGTQAGGAAFFQDVTRIQEGTYSVTVDVAREPGAEPTTVPFKINFEAVDFGPFAFLGTNDFLVGSFNSTDLTSATATVTIPNGSANIGQYLRPVLLVEGQDAGSVPANSRATYNLDNVRMDYTPPAGTPEPVVVGQHLFDPLAWQRPASLGNSAGEYKPLAPALPNQVGDQLGFIALRNSGGGFGALFQDVTTIAEGTYTWTIGVAYDSGSEPTSTPFKLNFEAVGGGTSLLSENIFPVGSANSTSFTDVSVSLTIPAGSADIGRDLRLVMVADGQEAGATYLFDNVRLDFAPVPEPTSAVLSIIAFGAVGYGRSRRFTLQC</sequence>
<dbReference type="AlphaFoldDB" id="A0A5B9QI72"/>
<dbReference type="Pfam" id="PF07589">
    <property type="entry name" value="PEP-CTERM"/>
    <property type="match status" value="1"/>
</dbReference>
<feature type="signal peptide" evidence="1">
    <location>
        <begin position="1"/>
        <end position="25"/>
    </location>
</feature>
<dbReference type="InterPro" id="IPR013424">
    <property type="entry name" value="Ice-binding_C"/>
</dbReference>
<accession>A0A5B9QI72</accession>
<reference evidence="3 4" key="1">
    <citation type="submission" date="2019-08" db="EMBL/GenBank/DDBJ databases">
        <title>Deep-cultivation of Planctomycetes and their phenomic and genomic characterization uncovers novel biology.</title>
        <authorList>
            <person name="Wiegand S."/>
            <person name="Jogler M."/>
            <person name="Boedeker C."/>
            <person name="Pinto D."/>
            <person name="Vollmers J."/>
            <person name="Rivas-Marin E."/>
            <person name="Kohn T."/>
            <person name="Peeters S.H."/>
            <person name="Heuer A."/>
            <person name="Rast P."/>
            <person name="Oberbeckmann S."/>
            <person name="Bunk B."/>
            <person name="Jeske O."/>
            <person name="Meyerdierks A."/>
            <person name="Storesund J.E."/>
            <person name="Kallscheuer N."/>
            <person name="Luecker S."/>
            <person name="Lage O.M."/>
            <person name="Pohl T."/>
            <person name="Merkel B.J."/>
            <person name="Hornburger P."/>
            <person name="Mueller R.-W."/>
            <person name="Bruemmer F."/>
            <person name="Labrenz M."/>
            <person name="Spormann A.M."/>
            <person name="Op den Camp H."/>
            <person name="Overmann J."/>
            <person name="Amann R."/>
            <person name="Jetten M.S.M."/>
            <person name="Mascher T."/>
            <person name="Medema M.H."/>
            <person name="Devos D.P."/>
            <person name="Kaster A.-K."/>
            <person name="Ovreas L."/>
            <person name="Rohde M."/>
            <person name="Galperin M.Y."/>
            <person name="Jogler C."/>
        </authorList>
    </citation>
    <scope>NUCLEOTIDE SEQUENCE [LARGE SCALE GENOMIC DNA]</scope>
    <source>
        <strain evidence="3 4">Pr1d</strain>
    </source>
</reference>
<dbReference type="KEGG" id="bgok:Pr1d_11920"/>
<dbReference type="Proteomes" id="UP000323917">
    <property type="component" value="Chromosome"/>
</dbReference>
<name>A0A5B9QI72_9BACT</name>
<dbReference type="EMBL" id="CP042913">
    <property type="protein sequence ID" value="QEG33921.1"/>
    <property type="molecule type" value="Genomic_DNA"/>
</dbReference>